<keyword evidence="3" id="KW-1185">Reference proteome</keyword>
<feature type="domain" description="RNase H type-1" evidence="1">
    <location>
        <begin position="46"/>
        <end position="102"/>
    </location>
</feature>
<dbReference type="Pfam" id="PF13456">
    <property type="entry name" value="RVT_3"/>
    <property type="match status" value="1"/>
</dbReference>
<evidence type="ECO:0000313" key="3">
    <source>
        <dbReference type="Proteomes" id="UP001630127"/>
    </source>
</evidence>
<dbReference type="EMBL" id="JBJUIK010000003">
    <property type="protein sequence ID" value="KAL3533306.1"/>
    <property type="molecule type" value="Genomic_DNA"/>
</dbReference>
<dbReference type="InterPro" id="IPR002156">
    <property type="entry name" value="RNaseH_domain"/>
</dbReference>
<accession>A0ABD3AQ58</accession>
<evidence type="ECO:0000259" key="1">
    <source>
        <dbReference type="Pfam" id="PF13456"/>
    </source>
</evidence>
<dbReference type="AlphaFoldDB" id="A0ABD3AQ58"/>
<dbReference type="CDD" id="cd06222">
    <property type="entry name" value="RNase_H_like"/>
    <property type="match status" value="1"/>
</dbReference>
<protein>
    <recommendedName>
        <fullName evidence="1">RNase H type-1 domain-containing protein</fullName>
    </recommendedName>
</protein>
<proteinExistence type="predicted"/>
<dbReference type="InterPro" id="IPR012337">
    <property type="entry name" value="RNaseH-like_sf"/>
</dbReference>
<dbReference type="Proteomes" id="UP001630127">
    <property type="component" value="Unassembled WGS sequence"/>
</dbReference>
<reference evidence="2 3" key="1">
    <citation type="submission" date="2024-11" db="EMBL/GenBank/DDBJ databases">
        <title>A near-complete genome assembly of Cinchona calisaya.</title>
        <authorList>
            <person name="Lian D.C."/>
            <person name="Zhao X.W."/>
            <person name="Wei L."/>
        </authorList>
    </citation>
    <scope>NUCLEOTIDE SEQUENCE [LARGE SCALE GENOMIC DNA]</scope>
    <source>
        <tissue evidence="2">Nenye</tissue>
    </source>
</reference>
<gene>
    <name evidence="2" type="ORF">ACH5RR_006827</name>
</gene>
<dbReference type="InterPro" id="IPR036397">
    <property type="entry name" value="RNaseH_sf"/>
</dbReference>
<dbReference type="InterPro" id="IPR053151">
    <property type="entry name" value="RNase_H-like"/>
</dbReference>
<sequence length="106" mass="11597">MQPTKALEVLHWLKLSHNYFKLNLHGSSIGNLGPLVGGEEGGGQDHLGLIIFGFTKYFGVGTSLEAELKSLLHGITLCLSKNLFPLHVEIDSKLVVDMITKRVNCP</sequence>
<dbReference type="PANTHER" id="PTHR47723:SF19">
    <property type="entry name" value="POLYNUCLEOTIDYL TRANSFERASE, RIBONUCLEASE H-LIKE SUPERFAMILY PROTEIN"/>
    <property type="match status" value="1"/>
</dbReference>
<dbReference type="SUPFAM" id="SSF53098">
    <property type="entry name" value="Ribonuclease H-like"/>
    <property type="match status" value="1"/>
</dbReference>
<dbReference type="Gene3D" id="3.30.420.10">
    <property type="entry name" value="Ribonuclease H-like superfamily/Ribonuclease H"/>
    <property type="match status" value="1"/>
</dbReference>
<dbReference type="InterPro" id="IPR044730">
    <property type="entry name" value="RNase_H-like_dom_plant"/>
</dbReference>
<comment type="caution">
    <text evidence="2">The sequence shown here is derived from an EMBL/GenBank/DDBJ whole genome shotgun (WGS) entry which is preliminary data.</text>
</comment>
<dbReference type="PANTHER" id="PTHR47723">
    <property type="entry name" value="OS05G0353850 PROTEIN"/>
    <property type="match status" value="1"/>
</dbReference>
<evidence type="ECO:0000313" key="2">
    <source>
        <dbReference type="EMBL" id="KAL3533306.1"/>
    </source>
</evidence>
<organism evidence="2 3">
    <name type="scientific">Cinchona calisaya</name>
    <dbReference type="NCBI Taxonomy" id="153742"/>
    <lineage>
        <taxon>Eukaryota</taxon>
        <taxon>Viridiplantae</taxon>
        <taxon>Streptophyta</taxon>
        <taxon>Embryophyta</taxon>
        <taxon>Tracheophyta</taxon>
        <taxon>Spermatophyta</taxon>
        <taxon>Magnoliopsida</taxon>
        <taxon>eudicotyledons</taxon>
        <taxon>Gunneridae</taxon>
        <taxon>Pentapetalae</taxon>
        <taxon>asterids</taxon>
        <taxon>lamiids</taxon>
        <taxon>Gentianales</taxon>
        <taxon>Rubiaceae</taxon>
        <taxon>Cinchonoideae</taxon>
        <taxon>Cinchoneae</taxon>
        <taxon>Cinchona</taxon>
    </lineage>
</organism>
<name>A0ABD3AQ58_9GENT</name>